<accession>A0AA86VAT2</accession>
<evidence type="ECO:0000313" key="2">
    <source>
        <dbReference type="Proteomes" id="UP001189624"/>
    </source>
</evidence>
<dbReference type="Proteomes" id="UP001189624">
    <property type="component" value="Chromosome 4"/>
</dbReference>
<dbReference type="EMBL" id="OY731401">
    <property type="protein sequence ID" value="CAJ1948128.1"/>
    <property type="molecule type" value="Genomic_DNA"/>
</dbReference>
<name>A0AA86VAT2_9FABA</name>
<dbReference type="AlphaFoldDB" id="A0AA86VAT2"/>
<evidence type="ECO:0000313" key="1">
    <source>
        <dbReference type="EMBL" id="CAJ1948128.1"/>
    </source>
</evidence>
<organism evidence="1 2">
    <name type="scientific">Sphenostylis stenocarpa</name>
    <dbReference type="NCBI Taxonomy" id="92480"/>
    <lineage>
        <taxon>Eukaryota</taxon>
        <taxon>Viridiplantae</taxon>
        <taxon>Streptophyta</taxon>
        <taxon>Embryophyta</taxon>
        <taxon>Tracheophyta</taxon>
        <taxon>Spermatophyta</taxon>
        <taxon>Magnoliopsida</taxon>
        <taxon>eudicotyledons</taxon>
        <taxon>Gunneridae</taxon>
        <taxon>Pentapetalae</taxon>
        <taxon>rosids</taxon>
        <taxon>fabids</taxon>
        <taxon>Fabales</taxon>
        <taxon>Fabaceae</taxon>
        <taxon>Papilionoideae</taxon>
        <taxon>50 kb inversion clade</taxon>
        <taxon>NPAAA clade</taxon>
        <taxon>indigoferoid/millettioid clade</taxon>
        <taxon>Phaseoleae</taxon>
        <taxon>Sphenostylis</taxon>
    </lineage>
</organism>
<gene>
    <name evidence="1" type="ORF">AYBTSS11_LOCUS13021</name>
</gene>
<sequence>MLLQGDFIDLDWPFESKELRTNPSFSREGQKITIKVLISDLNFLQALKLTIEPDDYPLLGACGSVVDRICVRTKKELG</sequence>
<reference evidence="1" key="1">
    <citation type="submission" date="2023-10" db="EMBL/GenBank/DDBJ databases">
        <authorList>
            <person name="Domelevo Entfellner J.-B."/>
        </authorList>
    </citation>
    <scope>NUCLEOTIDE SEQUENCE</scope>
</reference>
<proteinExistence type="predicted"/>
<keyword evidence="2" id="KW-1185">Reference proteome</keyword>
<protein>
    <submittedName>
        <fullName evidence="1">Uncharacterized protein</fullName>
    </submittedName>
</protein>
<dbReference type="Gramene" id="rna-AYBTSS11_LOCUS13021">
    <property type="protein sequence ID" value="CAJ1948128.1"/>
    <property type="gene ID" value="gene-AYBTSS11_LOCUS13021"/>
</dbReference>